<protein>
    <submittedName>
        <fullName evidence="2">Uncharacterized protein</fullName>
    </submittedName>
</protein>
<reference evidence="2" key="1">
    <citation type="submission" date="2022-11" db="UniProtKB">
        <authorList>
            <consortium name="WormBaseParasite"/>
        </authorList>
    </citation>
    <scope>IDENTIFICATION</scope>
</reference>
<dbReference type="AlphaFoldDB" id="A0A915KN00"/>
<keyword evidence="1" id="KW-1185">Reference proteome</keyword>
<organism evidence="1 2">
    <name type="scientific">Romanomermis culicivorax</name>
    <name type="common">Nematode worm</name>
    <dbReference type="NCBI Taxonomy" id="13658"/>
    <lineage>
        <taxon>Eukaryota</taxon>
        <taxon>Metazoa</taxon>
        <taxon>Ecdysozoa</taxon>
        <taxon>Nematoda</taxon>
        <taxon>Enoplea</taxon>
        <taxon>Dorylaimia</taxon>
        <taxon>Mermithida</taxon>
        <taxon>Mermithoidea</taxon>
        <taxon>Mermithidae</taxon>
        <taxon>Romanomermis</taxon>
    </lineage>
</organism>
<accession>A0A915KN00</accession>
<evidence type="ECO:0000313" key="1">
    <source>
        <dbReference type="Proteomes" id="UP000887565"/>
    </source>
</evidence>
<dbReference type="WBParaSite" id="nRc.2.0.1.t40161-RA">
    <property type="protein sequence ID" value="nRc.2.0.1.t40161-RA"/>
    <property type="gene ID" value="nRc.2.0.1.g40161"/>
</dbReference>
<dbReference type="Proteomes" id="UP000887565">
    <property type="component" value="Unplaced"/>
</dbReference>
<name>A0A915KN00_ROMCU</name>
<evidence type="ECO:0000313" key="2">
    <source>
        <dbReference type="WBParaSite" id="nRc.2.0.1.t40161-RA"/>
    </source>
</evidence>
<sequence>MTACGNLLNSIEWTDDILNGFIFQQGTLGERLTQDRKYTVWFLPDLTDTASPQEVNAAIPNMTATGPTFLWEKTPCSAEINPAAYFDFPVWRQAVSCFGLYNLLPMLTEPTVCQEVGYTLVAIGQGWNCPDTRPWKLLANCAAARISALKRGLISPNFATAGHNVDYNNSIVATAEQVRGYLEAWAKVAVA</sequence>
<proteinExistence type="predicted"/>